<dbReference type="Pfam" id="PF13635">
    <property type="entry name" value="DUF4143"/>
    <property type="match status" value="1"/>
</dbReference>
<dbReference type="PANTHER" id="PTHR33295:SF7">
    <property type="entry name" value="ATPASE"/>
    <property type="match status" value="1"/>
</dbReference>
<dbReference type="OrthoDB" id="9804306at2"/>
<sequence length="463" mass="52206">MRGIMSIMRRAIETTIETWAAKDFSRPLLIRGARRVGKTHVAETVGRRIAGDAFVKLDFQTDLRLIEPLFDGPTDDVDDIMARIADYKRMPIEKESAFILLDEVQLCERALNSLRFFSGSGWRICATGSQLGVATRKRRLPFPSGVRQETMHPMTFEEFLWALGEEHMAEAIRTHAQTLEPYASHHLATRYFRLYQAIGGMPAAVSAYLQQQSIDDARIEQREIDQTYTADMTDPDNGISGIAARKVWKSIPAQLMRSSTKKFKYSEVERGGRRAKLMEPLEWLEGAGVISLNEMTECVAAPLIPFDEEEGSFFKVYLADTGLMFYKLGINPRLWLEAEELGAAVASSDFRGALAENSTAQAFSSNDLQTFYWTPPSSWKATGELDFLLQTDRMEVIPVEVKSARNVRAKTLASFMEKAHSPYAYILSGNDFSRSKTESGNKLRHLPLYAAYCLDVGFLRSEL</sequence>
<reference evidence="3 4" key="1">
    <citation type="submission" date="2019-09" db="EMBL/GenBank/DDBJ databases">
        <title>Whole genome shotgun sequencing (WGS) of Ellagibacter isourolithinifaciens DSM 104140(T) and Adlercreutzia muris DSM 29508(T).</title>
        <authorList>
            <person name="Stoll D.A."/>
            <person name="Danylec N."/>
            <person name="Huch M."/>
        </authorList>
    </citation>
    <scope>NUCLEOTIDE SEQUENCE [LARGE SCALE GENOMIC DNA]</scope>
    <source>
        <strain evidence="3 4">DSM 104140</strain>
    </source>
</reference>
<dbReference type="SUPFAM" id="SSF52540">
    <property type="entry name" value="P-loop containing nucleoside triphosphate hydrolases"/>
    <property type="match status" value="1"/>
</dbReference>
<comment type="caution">
    <text evidence="3">The sequence shown here is derived from an EMBL/GenBank/DDBJ whole genome shotgun (WGS) entry which is preliminary data.</text>
</comment>
<dbReference type="Pfam" id="PF13173">
    <property type="entry name" value="AAA_14"/>
    <property type="match status" value="1"/>
</dbReference>
<dbReference type="AlphaFoldDB" id="A0A6N6NM15"/>
<organism evidence="3 4">
    <name type="scientific">Ellagibacter isourolithinifaciens</name>
    <dbReference type="NCBI Taxonomy" id="2137581"/>
    <lineage>
        <taxon>Bacteria</taxon>
        <taxon>Bacillati</taxon>
        <taxon>Actinomycetota</taxon>
        <taxon>Coriobacteriia</taxon>
        <taxon>Eggerthellales</taxon>
        <taxon>Eggerthellaceae</taxon>
        <taxon>Ellagibacter</taxon>
    </lineage>
</organism>
<feature type="domain" description="DUF4143" evidence="2">
    <location>
        <begin position="243"/>
        <end position="403"/>
    </location>
</feature>
<keyword evidence="3" id="KW-0547">Nucleotide-binding</keyword>
<dbReference type="PANTHER" id="PTHR33295">
    <property type="entry name" value="ATPASE"/>
    <property type="match status" value="1"/>
</dbReference>
<accession>A0A6N6NM15</accession>
<dbReference type="InterPro" id="IPR041682">
    <property type="entry name" value="AAA_14"/>
</dbReference>
<keyword evidence="3" id="KW-0067">ATP-binding</keyword>
<dbReference type="GO" id="GO:0005524">
    <property type="term" value="F:ATP binding"/>
    <property type="evidence" value="ECO:0007669"/>
    <property type="project" value="UniProtKB-KW"/>
</dbReference>
<name>A0A6N6NM15_9ACTN</name>
<dbReference type="Proteomes" id="UP000468668">
    <property type="component" value="Unassembled WGS sequence"/>
</dbReference>
<evidence type="ECO:0000313" key="4">
    <source>
        <dbReference type="Proteomes" id="UP000468668"/>
    </source>
</evidence>
<evidence type="ECO:0000259" key="1">
    <source>
        <dbReference type="Pfam" id="PF13173"/>
    </source>
</evidence>
<protein>
    <submittedName>
        <fullName evidence="3">ATP-binding protein</fullName>
    </submittedName>
</protein>
<dbReference type="InterPro" id="IPR025420">
    <property type="entry name" value="DUF4143"/>
</dbReference>
<keyword evidence="4" id="KW-1185">Reference proteome</keyword>
<evidence type="ECO:0000259" key="2">
    <source>
        <dbReference type="Pfam" id="PF13635"/>
    </source>
</evidence>
<feature type="domain" description="AAA" evidence="1">
    <location>
        <begin position="26"/>
        <end position="160"/>
    </location>
</feature>
<gene>
    <name evidence="3" type="ORF">F8C90_04670</name>
</gene>
<dbReference type="EMBL" id="WAJR01000008">
    <property type="protein sequence ID" value="KAB1640881.1"/>
    <property type="molecule type" value="Genomic_DNA"/>
</dbReference>
<dbReference type="InterPro" id="IPR027417">
    <property type="entry name" value="P-loop_NTPase"/>
</dbReference>
<proteinExistence type="predicted"/>
<evidence type="ECO:0000313" key="3">
    <source>
        <dbReference type="EMBL" id="KAB1640881.1"/>
    </source>
</evidence>